<proteinExistence type="predicted"/>
<dbReference type="CDD" id="cd08347">
    <property type="entry name" value="PcpA_C_like"/>
    <property type="match status" value="1"/>
</dbReference>
<evidence type="ECO:0000259" key="1">
    <source>
        <dbReference type="PROSITE" id="PS51819"/>
    </source>
</evidence>
<evidence type="ECO:0000313" key="3">
    <source>
        <dbReference type="Proteomes" id="UP000319353"/>
    </source>
</evidence>
<dbReference type="AlphaFoldDB" id="A0A537L2Q2"/>
<dbReference type="GO" id="GO:0051213">
    <property type="term" value="F:dioxygenase activity"/>
    <property type="evidence" value="ECO:0007669"/>
    <property type="project" value="UniProtKB-KW"/>
</dbReference>
<feature type="domain" description="VOC" evidence="1">
    <location>
        <begin position="157"/>
        <end position="276"/>
    </location>
</feature>
<protein>
    <submittedName>
        <fullName evidence="2">Ring-cleaving dioxygenase</fullName>
    </submittedName>
</protein>
<dbReference type="Gene3D" id="3.10.180.10">
    <property type="entry name" value="2,3-Dihydroxybiphenyl 1,2-Dioxygenase, domain 1"/>
    <property type="match status" value="2"/>
</dbReference>
<organism evidence="2 3">
    <name type="scientific">Candidatus Segetimicrobium genomatis</name>
    <dbReference type="NCBI Taxonomy" id="2569760"/>
    <lineage>
        <taxon>Bacteria</taxon>
        <taxon>Bacillati</taxon>
        <taxon>Candidatus Sysuimicrobiota</taxon>
        <taxon>Candidatus Sysuimicrobiia</taxon>
        <taxon>Candidatus Sysuimicrobiales</taxon>
        <taxon>Candidatus Segetimicrobiaceae</taxon>
        <taxon>Candidatus Segetimicrobium</taxon>
    </lineage>
</organism>
<dbReference type="InterPro" id="IPR052537">
    <property type="entry name" value="Extradiol_RC_dioxygenase"/>
</dbReference>
<sequence length="333" mass="36691">MNARTLQGIHHVTAIAGDPQENVDFYVGVLGLRLVKRTVNQDDPGTYHLFYADAIGSPGTDLTFFAWPGAQHGREGAGQASAVALAIPTATLGYWSKRLADHSIAFEGPRPRFDEEVIAFSDFHGQALELVAAPDAGSRQWRAWADSPVPAEFAIRGIHGVTINEATEDPTIPFLTRQLGFRPAGETAGRRRFGVGPGGSGAWLDLTATPSAPRGRVAVGTIHHVAWRTPDDEQQRQWWQQIREMGVPISEIIDRFWFRSIYFREPGGVLFEIATDGPGFMVDESAEDLGARLVLPPWLEPHRSEIEGRLPRVELPEFADRRAAARYQGRPTA</sequence>
<gene>
    <name evidence="2" type="ORF">E6H01_06960</name>
</gene>
<dbReference type="PANTHER" id="PTHR36110:SF4">
    <property type="entry name" value="RING-CLEAVING DIOXYGENASE MHQA-RELATED"/>
    <property type="match status" value="1"/>
</dbReference>
<feature type="domain" description="VOC" evidence="1">
    <location>
        <begin position="8"/>
        <end position="133"/>
    </location>
</feature>
<evidence type="ECO:0000313" key="2">
    <source>
        <dbReference type="EMBL" id="TMJ02289.1"/>
    </source>
</evidence>
<keyword evidence="2" id="KW-0223">Dioxygenase</keyword>
<dbReference type="InterPro" id="IPR037523">
    <property type="entry name" value="VOC_core"/>
</dbReference>
<dbReference type="PANTHER" id="PTHR36110">
    <property type="entry name" value="RING-CLEAVING DIOXYGENASE MHQE-RELATED"/>
    <property type="match status" value="1"/>
</dbReference>
<dbReference type="PROSITE" id="PS51819">
    <property type="entry name" value="VOC"/>
    <property type="match status" value="2"/>
</dbReference>
<dbReference type="Proteomes" id="UP000319353">
    <property type="component" value="Unassembled WGS sequence"/>
</dbReference>
<reference evidence="2 3" key="1">
    <citation type="journal article" date="2019" name="Nat. Microbiol.">
        <title>Mediterranean grassland soil C-N compound turnover is dependent on rainfall and depth, and is mediated by genomically divergent microorganisms.</title>
        <authorList>
            <person name="Diamond S."/>
            <person name="Andeer P.F."/>
            <person name="Li Z."/>
            <person name="Crits-Christoph A."/>
            <person name="Burstein D."/>
            <person name="Anantharaman K."/>
            <person name="Lane K.R."/>
            <person name="Thomas B.C."/>
            <person name="Pan C."/>
            <person name="Northen T.R."/>
            <person name="Banfield J.F."/>
        </authorList>
    </citation>
    <scope>NUCLEOTIDE SEQUENCE [LARGE SCALE GENOMIC DNA]</scope>
    <source>
        <strain evidence="2">NP_4</strain>
    </source>
</reference>
<keyword evidence="2" id="KW-0560">Oxidoreductase</keyword>
<name>A0A537L2Q2_9BACT</name>
<comment type="caution">
    <text evidence="2">The sequence shown here is derived from an EMBL/GenBank/DDBJ whole genome shotgun (WGS) entry which is preliminary data.</text>
</comment>
<dbReference type="Pfam" id="PF00903">
    <property type="entry name" value="Glyoxalase"/>
    <property type="match status" value="2"/>
</dbReference>
<dbReference type="SUPFAM" id="SSF54593">
    <property type="entry name" value="Glyoxalase/Bleomycin resistance protein/Dihydroxybiphenyl dioxygenase"/>
    <property type="match status" value="1"/>
</dbReference>
<dbReference type="InterPro" id="IPR004360">
    <property type="entry name" value="Glyas_Fos-R_dOase_dom"/>
</dbReference>
<dbReference type="CDD" id="cd08346">
    <property type="entry name" value="PcpA_N_like"/>
    <property type="match status" value="1"/>
</dbReference>
<dbReference type="EMBL" id="VBAL01000084">
    <property type="protein sequence ID" value="TMJ02289.1"/>
    <property type="molecule type" value="Genomic_DNA"/>
</dbReference>
<accession>A0A537L2Q2</accession>
<dbReference type="InterPro" id="IPR029068">
    <property type="entry name" value="Glyas_Bleomycin-R_OHBP_Dase"/>
</dbReference>